<dbReference type="PIRSF" id="PIRSF019239">
    <property type="entry name" value="MrpE"/>
    <property type="match status" value="1"/>
</dbReference>
<dbReference type="PANTHER" id="PTHR34584:SF1">
    <property type="entry name" value="NA(+)_H(+) ANTIPORTER SUBUNIT E1"/>
    <property type="match status" value="1"/>
</dbReference>
<evidence type="ECO:0000256" key="4">
    <source>
        <dbReference type="ARBA" id="ARBA00022692"/>
    </source>
</evidence>
<feature type="transmembrane region" description="Helical" evidence="7">
    <location>
        <begin position="13"/>
        <end position="30"/>
    </location>
</feature>
<keyword evidence="9" id="KW-1185">Reference proteome</keyword>
<comment type="caution">
    <text evidence="8">The sequence shown here is derived from an EMBL/GenBank/DDBJ whole genome shotgun (WGS) entry which is preliminary data.</text>
</comment>
<evidence type="ECO:0000256" key="5">
    <source>
        <dbReference type="ARBA" id="ARBA00022989"/>
    </source>
</evidence>
<protein>
    <submittedName>
        <fullName evidence="8">Pesticidal protein Cry1Ba</fullName>
    </submittedName>
</protein>
<evidence type="ECO:0000313" key="8">
    <source>
        <dbReference type="EMBL" id="OEY97471.1"/>
    </source>
</evidence>
<dbReference type="Pfam" id="PF01899">
    <property type="entry name" value="MNHE"/>
    <property type="match status" value="1"/>
</dbReference>
<dbReference type="Proteomes" id="UP000185895">
    <property type="component" value="Unassembled WGS sequence"/>
</dbReference>
<dbReference type="EMBL" id="MKKK01000008">
    <property type="protein sequence ID" value="OEY97471.1"/>
    <property type="molecule type" value="Genomic_DNA"/>
</dbReference>
<dbReference type="AlphaFoldDB" id="A0A1E7RDR3"/>
<comment type="subcellular location">
    <subcellularLocation>
        <location evidence="1">Cell membrane</location>
        <topology evidence="1">Multi-pass membrane protein</topology>
    </subcellularLocation>
</comment>
<keyword evidence="3" id="KW-1003">Cell membrane</keyword>
<keyword evidence="5 7" id="KW-1133">Transmembrane helix</keyword>
<evidence type="ECO:0000256" key="3">
    <source>
        <dbReference type="ARBA" id="ARBA00022475"/>
    </source>
</evidence>
<reference evidence="8 9" key="1">
    <citation type="submission" date="2016-09" db="EMBL/GenBank/DDBJ databases">
        <authorList>
            <person name="Capua I."/>
            <person name="De Benedictis P."/>
            <person name="Joannis T."/>
            <person name="Lombin L.H."/>
            <person name="Cattoli G."/>
        </authorList>
    </citation>
    <scope>NUCLEOTIDE SEQUENCE [LARGE SCALE GENOMIC DNA]</scope>
    <source>
        <strain evidence="8 9">ANC 4671</strain>
    </source>
</reference>
<dbReference type="STRING" id="1262585.BJI46_09570"/>
<dbReference type="NCBIfam" id="NF006518">
    <property type="entry name" value="PRK08965.1-2"/>
    <property type="match status" value="1"/>
</dbReference>
<dbReference type="RefSeq" id="WP_070069058.1">
    <property type="nucleotide sequence ID" value="NZ_MKKK01000008.1"/>
</dbReference>
<organism evidence="8 9">
    <name type="scientific">Acinetobacter qingfengensis</name>
    <dbReference type="NCBI Taxonomy" id="1262585"/>
    <lineage>
        <taxon>Bacteria</taxon>
        <taxon>Pseudomonadati</taxon>
        <taxon>Pseudomonadota</taxon>
        <taxon>Gammaproteobacteria</taxon>
        <taxon>Moraxellales</taxon>
        <taxon>Moraxellaceae</taxon>
        <taxon>Acinetobacter</taxon>
    </lineage>
</organism>
<evidence type="ECO:0000313" key="9">
    <source>
        <dbReference type="Proteomes" id="UP000185895"/>
    </source>
</evidence>
<evidence type="ECO:0000256" key="7">
    <source>
        <dbReference type="SAM" id="Phobius"/>
    </source>
</evidence>
<comment type="similarity">
    <text evidence="2">Belongs to the CPA3 antiporters (TC 2.A.63) subunit E family.</text>
</comment>
<dbReference type="OrthoDB" id="9807187at2"/>
<evidence type="ECO:0000256" key="6">
    <source>
        <dbReference type="ARBA" id="ARBA00023136"/>
    </source>
</evidence>
<gene>
    <name evidence="8" type="ORF">BJI46_09570</name>
</gene>
<feature type="transmembrane region" description="Helical" evidence="7">
    <location>
        <begin position="37"/>
        <end position="57"/>
    </location>
</feature>
<proteinExistence type="inferred from homology"/>
<keyword evidence="4 7" id="KW-0812">Transmembrane</keyword>
<evidence type="ECO:0000256" key="2">
    <source>
        <dbReference type="ARBA" id="ARBA00006228"/>
    </source>
</evidence>
<evidence type="ECO:0000256" key="1">
    <source>
        <dbReference type="ARBA" id="ARBA00004651"/>
    </source>
</evidence>
<dbReference type="InterPro" id="IPR002758">
    <property type="entry name" value="Cation_antiport_E"/>
</dbReference>
<dbReference type="GO" id="GO:0005886">
    <property type="term" value="C:plasma membrane"/>
    <property type="evidence" value="ECO:0007669"/>
    <property type="project" value="UniProtKB-SubCell"/>
</dbReference>
<dbReference type="PANTHER" id="PTHR34584">
    <property type="entry name" value="NA(+)/H(+) ANTIPORTER SUBUNIT E1"/>
    <property type="match status" value="1"/>
</dbReference>
<dbReference type="GO" id="GO:0008324">
    <property type="term" value="F:monoatomic cation transmembrane transporter activity"/>
    <property type="evidence" value="ECO:0007669"/>
    <property type="project" value="InterPro"/>
</dbReference>
<accession>A0A1E7RDR3</accession>
<sequence length="178" mass="20266">MIKLAVNHFIFKVFPHPLVSGIVVLAWLMLQHSVSSGNLLLALFLGWLIPKLMQNFIVRTPDLNWLAAVKLFFVVLKDIILSNIRVAKLVLGPAHRLHPKWFRVPLDTQHEQVNTLLAMIITTTPGTVSAGIDQQRGDILVHSLDTVDEQAEIDEIKQRYEQPLIQIFHAMKKADREQ</sequence>
<keyword evidence="6 7" id="KW-0472">Membrane</keyword>
<name>A0A1E7RDR3_9GAMM</name>